<gene>
    <name evidence="1" type="primary">spo0E</name>
    <name evidence="1" type="ORF">NCTC4824_02852</name>
</gene>
<dbReference type="Gene3D" id="4.10.280.10">
    <property type="entry name" value="Helix-loop-helix DNA-binding domain"/>
    <property type="match status" value="1"/>
</dbReference>
<dbReference type="EMBL" id="LS483476">
    <property type="protein sequence ID" value="SQI60617.1"/>
    <property type="molecule type" value="Genomic_DNA"/>
</dbReference>
<sequence length="83" mass="10116">MLDRSKEQKHTLMLIQKKREEMCLYGKKYGLCATETINSSQDLDELLNEYYRLYQSQEDIKNNYTPHKISWIIYQKQEQYSTQ</sequence>
<organism evidence="1 2">
    <name type="scientific">Lederbergia lenta</name>
    <name type="common">Bacillus lentus</name>
    <dbReference type="NCBI Taxonomy" id="1467"/>
    <lineage>
        <taxon>Bacteria</taxon>
        <taxon>Bacillati</taxon>
        <taxon>Bacillota</taxon>
        <taxon>Bacilli</taxon>
        <taxon>Bacillales</taxon>
        <taxon>Bacillaceae</taxon>
        <taxon>Lederbergia</taxon>
    </lineage>
</organism>
<dbReference type="AlphaFoldDB" id="A0A2X4W7I1"/>
<keyword evidence="1" id="KW-0378">Hydrolase</keyword>
<evidence type="ECO:0000313" key="1">
    <source>
        <dbReference type="EMBL" id="SQI60617.1"/>
    </source>
</evidence>
<dbReference type="Pfam" id="PF09388">
    <property type="entry name" value="SpoOE-like"/>
    <property type="match status" value="1"/>
</dbReference>
<dbReference type="InterPro" id="IPR036638">
    <property type="entry name" value="HLH_DNA-bd_sf"/>
</dbReference>
<dbReference type="STRING" id="1348624.GCA_001591545_01901"/>
<name>A0A2X4W7I1_LEDLE</name>
<dbReference type="EC" id="3.1.3.-" evidence="1"/>
<protein>
    <submittedName>
        <fullName evidence="1">Sporulation stage 0, Spo0E-like regulatory phosphatase</fullName>
        <ecNumber evidence="1">3.1.3.-</ecNumber>
    </submittedName>
</protein>
<evidence type="ECO:0000313" key="2">
    <source>
        <dbReference type="Proteomes" id="UP000249134"/>
    </source>
</evidence>
<dbReference type="KEGG" id="blen:NCTC4824_02852"/>
<dbReference type="GO" id="GO:0043937">
    <property type="term" value="P:regulation of sporulation"/>
    <property type="evidence" value="ECO:0007669"/>
    <property type="project" value="InterPro"/>
</dbReference>
<dbReference type="Proteomes" id="UP000249134">
    <property type="component" value="Chromosome 1"/>
</dbReference>
<dbReference type="SUPFAM" id="SSF140500">
    <property type="entry name" value="BAS1536-like"/>
    <property type="match status" value="1"/>
</dbReference>
<dbReference type="RefSeq" id="WP_066140194.1">
    <property type="nucleotide sequence ID" value="NZ_CBCSGM010000001.1"/>
</dbReference>
<keyword evidence="2" id="KW-1185">Reference proteome</keyword>
<dbReference type="GO" id="GO:0046983">
    <property type="term" value="F:protein dimerization activity"/>
    <property type="evidence" value="ECO:0007669"/>
    <property type="project" value="InterPro"/>
</dbReference>
<dbReference type="InterPro" id="IPR037208">
    <property type="entry name" value="Spo0E-like_sf"/>
</dbReference>
<proteinExistence type="predicted"/>
<accession>A0A2X4W7I1</accession>
<dbReference type="InterPro" id="IPR018540">
    <property type="entry name" value="Spo0E-like"/>
</dbReference>
<reference evidence="1 2" key="1">
    <citation type="submission" date="2018-06" db="EMBL/GenBank/DDBJ databases">
        <authorList>
            <consortium name="Pathogen Informatics"/>
            <person name="Doyle S."/>
        </authorList>
    </citation>
    <scope>NUCLEOTIDE SEQUENCE [LARGE SCALE GENOMIC DNA]</scope>
    <source>
        <strain evidence="1 2">NCTC4824</strain>
    </source>
</reference>
<dbReference type="GO" id="GO:0016787">
    <property type="term" value="F:hydrolase activity"/>
    <property type="evidence" value="ECO:0007669"/>
    <property type="project" value="UniProtKB-KW"/>
</dbReference>